<evidence type="ECO:0008006" key="7">
    <source>
        <dbReference type="Google" id="ProtNLM"/>
    </source>
</evidence>
<dbReference type="SUPFAM" id="SSF55846">
    <property type="entry name" value="N-acetylmuramoyl-L-alanine amidase-like"/>
    <property type="match status" value="1"/>
</dbReference>
<dbReference type="InterPro" id="IPR015510">
    <property type="entry name" value="PGRP"/>
</dbReference>
<dbReference type="RefSeq" id="WP_230298626.1">
    <property type="nucleotide sequence ID" value="NZ_JACHMQ010000001.1"/>
</dbReference>
<evidence type="ECO:0000256" key="2">
    <source>
        <dbReference type="SAM" id="MobiDB-lite"/>
    </source>
</evidence>
<dbReference type="PANTHER" id="PTHR11022:SF41">
    <property type="entry name" value="PEPTIDOGLYCAN-RECOGNITION PROTEIN LC-RELATED"/>
    <property type="match status" value="1"/>
</dbReference>
<dbReference type="AlphaFoldDB" id="A0A7X0G4L7"/>
<dbReference type="Pfam" id="PF01510">
    <property type="entry name" value="Amidase_2"/>
    <property type="match status" value="1"/>
</dbReference>
<dbReference type="SMART" id="SM00644">
    <property type="entry name" value="Ami_2"/>
    <property type="match status" value="1"/>
</dbReference>
<accession>A0A7X0G4L7</accession>
<sequence>MIAHSGEGAHDRRITGRAVTRRAAIGGVMGAGLLGVLPLGTSRQNEAMAADLTAGPGQGAGDRVLFTADAPQVYTRAQWNARAPRRGAEVVERPPDHIIVHHTATANARDRSLAHAFALSRSIQNIHMNKNGWDDVGQQLTISRGGIVMEGRNRSLRAIRSGGLAIGAQALHHNQHTIGIENEGTYMSAQVPGALWRSLMEVCVWLCQKYDLDPSEAIVGHRDYNSTSCPGDVLYARLPQLRRSVAERLESAPSQSSTSQSGSEGGSILSPLLPSLDDLG</sequence>
<dbReference type="Proteomes" id="UP000546324">
    <property type="component" value="Unassembled WGS sequence"/>
</dbReference>
<evidence type="ECO:0000313" key="5">
    <source>
        <dbReference type="EMBL" id="MBB6398590.1"/>
    </source>
</evidence>
<comment type="similarity">
    <text evidence="1">Belongs to the N-acetylmuramoyl-L-alanine amidase 2 family.</text>
</comment>
<reference evidence="5 6" key="1">
    <citation type="submission" date="2020-08" db="EMBL/GenBank/DDBJ databases">
        <title>Sequencing the genomes of 1000 actinobacteria strains.</title>
        <authorList>
            <person name="Klenk H.-P."/>
        </authorList>
    </citation>
    <scope>NUCLEOTIDE SEQUENCE [LARGE SCALE GENOMIC DNA]</scope>
    <source>
        <strain evidence="5 6">DSM 43675</strain>
    </source>
</reference>
<dbReference type="InterPro" id="IPR036505">
    <property type="entry name" value="Amidase/PGRP_sf"/>
</dbReference>
<dbReference type="InterPro" id="IPR006619">
    <property type="entry name" value="PGRP_domain_met/bac"/>
</dbReference>
<feature type="domain" description="N-acetylmuramoyl-L-alanine amidase" evidence="3">
    <location>
        <begin position="83"/>
        <end position="231"/>
    </location>
</feature>
<feature type="compositionally biased region" description="Low complexity" evidence="2">
    <location>
        <begin position="254"/>
        <end position="280"/>
    </location>
</feature>
<protein>
    <recommendedName>
        <fullName evidence="7">N-acetylmuramoyl-L-alanine amidase</fullName>
    </recommendedName>
</protein>
<evidence type="ECO:0000259" key="4">
    <source>
        <dbReference type="SMART" id="SM00701"/>
    </source>
</evidence>
<proteinExistence type="inferred from homology"/>
<dbReference type="PANTHER" id="PTHR11022">
    <property type="entry name" value="PEPTIDOGLYCAN RECOGNITION PROTEIN"/>
    <property type="match status" value="1"/>
</dbReference>
<dbReference type="CDD" id="cd06583">
    <property type="entry name" value="PGRP"/>
    <property type="match status" value="1"/>
</dbReference>
<dbReference type="GO" id="GO:0008270">
    <property type="term" value="F:zinc ion binding"/>
    <property type="evidence" value="ECO:0007669"/>
    <property type="project" value="InterPro"/>
</dbReference>
<evidence type="ECO:0000313" key="6">
    <source>
        <dbReference type="Proteomes" id="UP000546324"/>
    </source>
</evidence>
<gene>
    <name evidence="5" type="ORF">BKA00_005504</name>
</gene>
<feature type="domain" description="Peptidoglycan recognition protein family" evidence="4">
    <location>
        <begin position="71"/>
        <end position="225"/>
    </location>
</feature>
<dbReference type="EMBL" id="JACHMQ010000001">
    <property type="protein sequence ID" value="MBB6398590.1"/>
    <property type="molecule type" value="Genomic_DNA"/>
</dbReference>
<keyword evidence="6" id="KW-1185">Reference proteome</keyword>
<comment type="caution">
    <text evidence="5">The sequence shown here is derived from an EMBL/GenBank/DDBJ whole genome shotgun (WGS) entry which is preliminary data.</text>
</comment>
<dbReference type="GO" id="GO:0009253">
    <property type="term" value="P:peptidoglycan catabolic process"/>
    <property type="evidence" value="ECO:0007669"/>
    <property type="project" value="InterPro"/>
</dbReference>
<evidence type="ECO:0000259" key="3">
    <source>
        <dbReference type="SMART" id="SM00644"/>
    </source>
</evidence>
<dbReference type="GO" id="GO:0008745">
    <property type="term" value="F:N-acetylmuramoyl-L-alanine amidase activity"/>
    <property type="evidence" value="ECO:0007669"/>
    <property type="project" value="InterPro"/>
</dbReference>
<feature type="region of interest" description="Disordered" evidence="2">
    <location>
        <begin position="247"/>
        <end position="280"/>
    </location>
</feature>
<dbReference type="SMART" id="SM00701">
    <property type="entry name" value="PGRP"/>
    <property type="match status" value="1"/>
</dbReference>
<name>A0A7X0G4L7_9ACTN</name>
<dbReference type="Gene3D" id="3.40.80.10">
    <property type="entry name" value="Peptidoglycan recognition protein-like"/>
    <property type="match status" value="1"/>
</dbReference>
<organism evidence="5 6">
    <name type="scientific">Actinomadura coerulea</name>
    <dbReference type="NCBI Taxonomy" id="46159"/>
    <lineage>
        <taxon>Bacteria</taxon>
        <taxon>Bacillati</taxon>
        <taxon>Actinomycetota</taxon>
        <taxon>Actinomycetes</taxon>
        <taxon>Streptosporangiales</taxon>
        <taxon>Thermomonosporaceae</taxon>
        <taxon>Actinomadura</taxon>
    </lineage>
</organism>
<evidence type="ECO:0000256" key="1">
    <source>
        <dbReference type="ARBA" id="ARBA00007553"/>
    </source>
</evidence>
<dbReference type="InterPro" id="IPR002502">
    <property type="entry name" value="Amidase_domain"/>
</dbReference>